<gene>
    <name evidence="3" type="ordered locus">Veis_1310</name>
</gene>
<reference evidence="4" key="1">
    <citation type="submission" date="2006-12" db="EMBL/GenBank/DDBJ databases">
        <title>Complete sequence of chromosome 1 of Verminephrobacter eiseniae EF01-2.</title>
        <authorList>
            <person name="Copeland A."/>
            <person name="Lucas S."/>
            <person name="Lapidus A."/>
            <person name="Barry K."/>
            <person name="Detter J.C."/>
            <person name="Glavina del Rio T."/>
            <person name="Dalin E."/>
            <person name="Tice H."/>
            <person name="Pitluck S."/>
            <person name="Chertkov O."/>
            <person name="Brettin T."/>
            <person name="Bruce D."/>
            <person name="Han C."/>
            <person name="Tapia R."/>
            <person name="Gilna P."/>
            <person name="Schmutz J."/>
            <person name="Larimer F."/>
            <person name="Land M."/>
            <person name="Hauser L."/>
            <person name="Kyrpides N."/>
            <person name="Kim E."/>
            <person name="Stahl D."/>
            <person name="Richardson P."/>
        </authorList>
    </citation>
    <scope>NUCLEOTIDE SEQUENCE [LARGE SCALE GENOMIC DNA]</scope>
    <source>
        <strain evidence="4">EF01-2</strain>
    </source>
</reference>
<dbReference type="AlphaFoldDB" id="A1WHH1"/>
<evidence type="ECO:0000259" key="2">
    <source>
        <dbReference type="SMART" id="SM00062"/>
    </source>
</evidence>
<evidence type="ECO:0000256" key="1">
    <source>
        <dbReference type="ARBA" id="ARBA00022729"/>
    </source>
</evidence>
<dbReference type="RefSeq" id="WP_011809088.1">
    <property type="nucleotide sequence ID" value="NC_008786.1"/>
</dbReference>
<dbReference type="PANTHER" id="PTHR35936">
    <property type="entry name" value="MEMBRANE-BOUND LYTIC MUREIN TRANSGLYCOSYLASE F"/>
    <property type="match status" value="1"/>
</dbReference>
<dbReference type="OrthoDB" id="8611212at2"/>
<dbReference type="Gene3D" id="3.40.190.10">
    <property type="entry name" value="Periplasmic binding protein-like II"/>
    <property type="match status" value="2"/>
</dbReference>
<dbReference type="eggNOG" id="COG0834">
    <property type="taxonomic scope" value="Bacteria"/>
</dbReference>
<name>A1WHH1_VEREI</name>
<evidence type="ECO:0000313" key="3">
    <source>
        <dbReference type="EMBL" id="ABM57078.1"/>
    </source>
</evidence>
<keyword evidence="1" id="KW-0732">Signal</keyword>
<dbReference type="Proteomes" id="UP000000374">
    <property type="component" value="Chromosome"/>
</dbReference>
<dbReference type="Pfam" id="PF00497">
    <property type="entry name" value="SBP_bac_3"/>
    <property type="match status" value="1"/>
</dbReference>
<keyword evidence="4" id="KW-1185">Reference proteome</keyword>
<proteinExistence type="predicted"/>
<dbReference type="HOGENOM" id="CLU_019602_18_2_4"/>
<dbReference type="SMART" id="SM00062">
    <property type="entry name" value="PBPb"/>
    <property type="match status" value="1"/>
</dbReference>
<dbReference type="PANTHER" id="PTHR35936:SF17">
    <property type="entry name" value="ARGININE-BINDING EXTRACELLULAR PROTEIN ARTP"/>
    <property type="match status" value="1"/>
</dbReference>
<dbReference type="EMBL" id="CP000542">
    <property type="protein sequence ID" value="ABM57078.1"/>
    <property type="molecule type" value="Genomic_DNA"/>
</dbReference>
<dbReference type="SUPFAM" id="SSF53850">
    <property type="entry name" value="Periplasmic binding protein-like II"/>
    <property type="match status" value="1"/>
</dbReference>
<dbReference type="STRING" id="391735.Veis_1310"/>
<protein>
    <submittedName>
        <fullName evidence="3">Extracellular solute-binding protein, family 3</fullName>
    </submittedName>
</protein>
<dbReference type="KEGG" id="vei:Veis_1310"/>
<dbReference type="GeneID" id="76459956"/>
<sequence length="303" mass="32191">MRDSVLLIRLQRAASALAPFRRAASVRAPFQRAARALAAIALCSPGAWALAASGIVEGRLTVGSDLTYPPYAFFEAGKPAGFDADFARLLAAKLSLQPVFVDTRFPDLILGLRAHRFDIVASALYMTPERAKLIDFIAYLKTGAALLVPAASSDAPATPQALCGKRVASIKGASWTPKLHKVTRELCQPTGRRAIEVLEFPSSPEALMALRSQAADAMMEDAAVAHAMLAQTNNAVKLSSTALLYPVVIGLGLHRDARQLQGQLQQALDQARASGEYAALLSRYGLQPPSPADIEAALAVPPK</sequence>
<dbReference type="InterPro" id="IPR001638">
    <property type="entry name" value="Solute-binding_3/MltF_N"/>
</dbReference>
<dbReference type="CDD" id="cd13530">
    <property type="entry name" value="PBP2_peptides_like"/>
    <property type="match status" value="1"/>
</dbReference>
<organism evidence="3 4">
    <name type="scientific">Verminephrobacter eiseniae (strain EF01-2)</name>
    <dbReference type="NCBI Taxonomy" id="391735"/>
    <lineage>
        <taxon>Bacteria</taxon>
        <taxon>Pseudomonadati</taxon>
        <taxon>Pseudomonadota</taxon>
        <taxon>Betaproteobacteria</taxon>
        <taxon>Burkholderiales</taxon>
        <taxon>Comamonadaceae</taxon>
        <taxon>Verminephrobacter</taxon>
    </lineage>
</organism>
<feature type="domain" description="Solute-binding protein family 3/N-terminal" evidence="2">
    <location>
        <begin position="59"/>
        <end position="288"/>
    </location>
</feature>
<evidence type="ECO:0000313" key="4">
    <source>
        <dbReference type="Proteomes" id="UP000000374"/>
    </source>
</evidence>
<accession>A1WHH1</accession>